<reference evidence="1 2" key="1">
    <citation type="submission" date="2019-08" db="EMBL/GenBank/DDBJ databases">
        <title>Bradyrhizobium hipponensis sp. nov., a rhizobium isolated from a Lupinus angustifolius root nodule in Tunisia.</title>
        <authorList>
            <person name="Off K."/>
            <person name="Rejili M."/>
            <person name="Mars M."/>
            <person name="Brachmann A."/>
            <person name="Marin M."/>
        </authorList>
    </citation>
    <scope>NUCLEOTIDE SEQUENCE [LARGE SCALE GENOMIC DNA]</scope>
    <source>
        <strain evidence="1 2">CTAW71</strain>
    </source>
</reference>
<evidence type="ECO:0000313" key="2">
    <source>
        <dbReference type="Proteomes" id="UP000324758"/>
    </source>
</evidence>
<accession>A0A5D3KFL0</accession>
<organism evidence="1 2">
    <name type="scientific">Bradyrhizobium rifense</name>
    <dbReference type="NCBI Taxonomy" id="515499"/>
    <lineage>
        <taxon>Bacteria</taxon>
        <taxon>Pseudomonadati</taxon>
        <taxon>Pseudomonadota</taxon>
        <taxon>Alphaproteobacteria</taxon>
        <taxon>Hyphomicrobiales</taxon>
        <taxon>Nitrobacteraceae</taxon>
        <taxon>Bradyrhizobium</taxon>
    </lineage>
</organism>
<dbReference type="RefSeq" id="WP_148773880.1">
    <property type="nucleotide sequence ID" value="NZ_VSSS01000030.1"/>
</dbReference>
<dbReference type="AlphaFoldDB" id="A0A5D3KFL0"/>
<dbReference type="OrthoDB" id="8128823at2"/>
<proteinExistence type="predicted"/>
<protein>
    <submittedName>
        <fullName evidence="1">Uncharacterized protein</fullName>
    </submittedName>
</protein>
<keyword evidence="2" id="KW-1185">Reference proteome</keyword>
<dbReference type="EMBL" id="VSSS01000030">
    <property type="protein sequence ID" value="TYL94117.1"/>
    <property type="molecule type" value="Genomic_DNA"/>
</dbReference>
<evidence type="ECO:0000313" key="1">
    <source>
        <dbReference type="EMBL" id="TYL94117.1"/>
    </source>
</evidence>
<gene>
    <name evidence="1" type="ORF">FXB40_20045</name>
</gene>
<name>A0A5D3KFL0_9BRAD</name>
<sequence>MSHLRVLDQPSTLEFRLTQEAFNLRKQAEHLPVGIRRAELLRKADQMDNAIEINQWVSSPGLRAPM</sequence>
<comment type="caution">
    <text evidence="1">The sequence shown here is derived from an EMBL/GenBank/DDBJ whole genome shotgun (WGS) entry which is preliminary data.</text>
</comment>
<dbReference type="Proteomes" id="UP000324758">
    <property type="component" value="Unassembled WGS sequence"/>
</dbReference>